<protein>
    <submittedName>
        <fullName evidence="2">Uncharacterized protein</fullName>
    </submittedName>
</protein>
<gene>
    <name evidence="2" type="ORF">SAMN05421739_10851</name>
</gene>
<dbReference type="STRING" id="1436961.SAMN05421739_10851"/>
<accession>A0A1I2YG90</accession>
<dbReference type="Proteomes" id="UP000198724">
    <property type="component" value="Unassembled WGS sequence"/>
</dbReference>
<evidence type="ECO:0000313" key="3">
    <source>
        <dbReference type="Proteomes" id="UP000198724"/>
    </source>
</evidence>
<feature type="compositionally biased region" description="Acidic residues" evidence="1">
    <location>
        <begin position="163"/>
        <end position="175"/>
    </location>
</feature>
<evidence type="ECO:0000256" key="1">
    <source>
        <dbReference type="SAM" id="MobiDB-lite"/>
    </source>
</evidence>
<dbReference type="EMBL" id="FOOT01000008">
    <property type="protein sequence ID" value="SFH24379.1"/>
    <property type="molecule type" value="Genomic_DNA"/>
</dbReference>
<organism evidence="2 3">
    <name type="scientific">Pontibacter chinhatensis</name>
    <dbReference type="NCBI Taxonomy" id="1436961"/>
    <lineage>
        <taxon>Bacteria</taxon>
        <taxon>Pseudomonadati</taxon>
        <taxon>Bacteroidota</taxon>
        <taxon>Cytophagia</taxon>
        <taxon>Cytophagales</taxon>
        <taxon>Hymenobacteraceae</taxon>
        <taxon>Pontibacter</taxon>
    </lineage>
</organism>
<proteinExistence type="predicted"/>
<feature type="region of interest" description="Disordered" evidence="1">
    <location>
        <begin position="160"/>
        <end position="181"/>
    </location>
</feature>
<dbReference type="RefSeq" id="WP_092104688.1">
    <property type="nucleotide sequence ID" value="NZ_FOOT01000008.1"/>
</dbReference>
<dbReference type="OrthoDB" id="881645at2"/>
<dbReference type="AlphaFoldDB" id="A0A1I2YG90"/>
<name>A0A1I2YG90_9BACT</name>
<reference evidence="3" key="1">
    <citation type="submission" date="2016-10" db="EMBL/GenBank/DDBJ databases">
        <authorList>
            <person name="Varghese N."/>
            <person name="Submissions S."/>
        </authorList>
    </citation>
    <scope>NUCLEOTIDE SEQUENCE [LARGE SCALE GENOMIC DNA]</scope>
    <source>
        <strain evidence="3">LP51</strain>
    </source>
</reference>
<evidence type="ECO:0000313" key="2">
    <source>
        <dbReference type="EMBL" id="SFH24379.1"/>
    </source>
</evidence>
<sequence>MSARSFELLLETAFDSPTPHVFEEGAATVYQELERALREAKFSKGAAREHLSFRFERLRLGVAIAFVKAFLRLADNEKSKEVLEVLQEALTAKNTREIDKIVQKRIASFDNLYHEIFVNPQREEILHLFEQTLDAGTKEELDELILDGLDLLSQVDWNADRNPEEDDDDIEPLDEDFLKSL</sequence>
<keyword evidence="3" id="KW-1185">Reference proteome</keyword>